<dbReference type="Gene3D" id="3.40.50.150">
    <property type="entry name" value="Vaccinia Virus protein VP39"/>
    <property type="match status" value="1"/>
</dbReference>
<dbReference type="PANTHER" id="PTHR43542:SF1">
    <property type="entry name" value="METHYLTRANSFERASE"/>
    <property type="match status" value="1"/>
</dbReference>
<reference evidence="3 4" key="3">
    <citation type="journal article" date="2016" name="Sci. Rep.">
        <title>Genome-wide diversity and gene expression profiling of Babesia microti isolates identify polymorphic genes that mediate host-pathogen interactions.</title>
        <authorList>
            <person name="Silva J.C."/>
            <person name="Cornillot E."/>
            <person name="McCracken C."/>
            <person name="Usmani-Brown S."/>
            <person name="Dwivedi A."/>
            <person name="Ifeonu O.O."/>
            <person name="Crabtree J."/>
            <person name="Gotia H.T."/>
            <person name="Virji A.Z."/>
            <person name="Reynes C."/>
            <person name="Colinge J."/>
            <person name="Kumar V."/>
            <person name="Lawres L."/>
            <person name="Pazzi J.E."/>
            <person name="Pablo J.V."/>
            <person name="Hung C."/>
            <person name="Brancato J."/>
            <person name="Kumari P."/>
            <person name="Orvis J."/>
            <person name="Tretina K."/>
            <person name="Chibucos M."/>
            <person name="Ott S."/>
            <person name="Sadzewicz L."/>
            <person name="Sengamalay N."/>
            <person name="Shetty A.C."/>
            <person name="Su Q."/>
            <person name="Tallon L."/>
            <person name="Fraser C.M."/>
            <person name="Frutos R."/>
            <person name="Molina D.M."/>
            <person name="Krause P.J."/>
            <person name="Ben Mamoun C."/>
        </authorList>
    </citation>
    <scope>NUCLEOTIDE SEQUENCE [LARGE SCALE GENOMIC DNA]</scope>
    <source>
        <strain evidence="3 4">RI</strain>
    </source>
</reference>
<dbReference type="InterPro" id="IPR029063">
    <property type="entry name" value="SAM-dependent_MTases_sf"/>
</dbReference>
<dbReference type="AlphaFoldDB" id="A0A1N6LXY8"/>
<organism evidence="3 4">
    <name type="scientific">Babesia microti (strain RI)</name>
    <dbReference type="NCBI Taxonomy" id="1133968"/>
    <lineage>
        <taxon>Eukaryota</taxon>
        <taxon>Sar</taxon>
        <taxon>Alveolata</taxon>
        <taxon>Apicomplexa</taxon>
        <taxon>Aconoidasida</taxon>
        <taxon>Piroplasmida</taxon>
        <taxon>Babesiidae</taxon>
        <taxon>Babesia</taxon>
    </lineage>
</organism>
<name>A0A1N6LXY8_BABMR</name>
<reference evidence="3 4" key="1">
    <citation type="journal article" date="2012" name="Nucleic Acids Res.">
        <title>Sequencing of the smallest Apicomplexan genome from the human pathogen Babesia microti.</title>
        <authorList>
            <person name="Cornillot E."/>
            <person name="Hadj-Kaddour K."/>
            <person name="Dassouli A."/>
            <person name="Noel B."/>
            <person name="Ranwez V."/>
            <person name="Vacherie B."/>
            <person name="Augagneur Y."/>
            <person name="Bres V."/>
            <person name="Duclos A."/>
            <person name="Randazzo S."/>
            <person name="Carcy B."/>
            <person name="Debierre-Grockiego F."/>
            <person name="Delbecq S."/>
            <person name="Moubri-Menage K."/>
            <person name="Shams-Eldin H."/>
            <person name="Usmani-Brown S."/>
            <person name="Bringaud F."/>
            <person name="Wincker P."/>
            <person name="Vivares C.P."/>
            <person name="Schwarz R.T."/>
            <person name="Schetters T.P."/>
            <person name="Krause P.J."/>
            <person name="Gorenflot A."/>
            <person name="Berry V."/>
            <person name="Barbe V."/>
            <person name="Ben Mamoun C."/>
        </authorList>
    </citation>
    <scope>NUCLEOTIDE SEQUENCE [LARGE SCALE GENOMIC DNA]</scope>
    <source>
        <strain evidence="3 4">RI</strain>
    </source>
</reference>
<protein>
    <submittedName>
        <fullName evidence="3">Uncharacterized protein</fullName>
    </submittedName>
</protein>
<evidence type="ECO:0000256" key="1">
    <source>
        <dbReference type="ARBA" id="ARBA00022603"/>
    </source>
</evidence>
<dbReference type="SUPFAM" id="SSF53335">
    <property type="entry name" value="S-adenosyl-L-methionine-dependent methyltransferases"/>
    <property type="match status" value="1"/>
</dbReference>
<dbReference type="KEGG" id="bmic:BmR1_04g07540"/>
<dbReference type="GO" id="GO:0008168">
    <property type="term" value="F:methyltransferase activity"/>
    <property type="evidence" value="ECO:0007669"/>
    <property type="project" value="UniProtKB-KW"/>
</dbReference>
<dbReference type="RefSeq" id="XP_021337813.1">
    <property type="nucleotide sequence ID" value="XM_021482608.1"/>
</dbReference>
<keyword evidence="2" id="KW-0808">Transferase</keyword>
<dbReference type="Pfam" id="PF03602">
    <property type="entry name" value="Cons_hypoth95"/>
    <property type="match status" value="1"/>
</dbReference>
<sequence length="326" mass="37007">MRSIYHIIPQTLAFHTLGKHALNHWPLKLLHDPNIMEFTSDPKLGYLIKRNTENLPLEPIKAARIQNKHVKSRYDYISTPEKHKGKFLHNDKQLNSKSVIRIKAGSAKGKKIHLPRVPLRPMMSRVKDAVFSIIQHMGFFALGRETNVLDLFCGTGSLGIEALSRGAKYSTFVDLDNACCEATSHNLRELRLNEKSRVIRADAMEILNSPWLMSLDDIFDIAFICPPYERIVYGDLIESVATTRLFKQGSIIVLEYPKELGFLPQSIHNGELIGLRNRKFGRTTIAIYVKNPDNETKLLASKRTKEFRLGKEKIHSLGVVSSPSNP</sequence>
<dbReference type="Proteomes" id="UP000002899">
    <property type="component" value="Chromosome IV"/>
</dbReference>
<dbReference type="InterPro" id="IPR004398">
    <property type="entry name" value="RNA_MeTrfase_RsmD"/>
</dbReference>
<accession>A0A1N6LXY8</accession>
<evidence type="ECO:0000313" key="4">
    <source>
        <dbReference type="Proteomes" id="UP000002899"/>
    </source>
</evidence>
<dbReference type="OrthoDB" id="3548at2759"/>
<dbReference type="VEuPathDB" id="PiroplasmaDB:BmR1_04g07540"/>
<dbReference type="PANTHER" id="PTHR43542">
    <property type="entry name" value="METHYLTRANSFERASE"/>
    <property type="match status" value="1"/>
</dbReference>
<evidence type="ECO:0000313" key="3">
    <source>
        <dbReference type="EMBL" id="SIO73750.1"/>
    </source>
</evidence>
<reference evidence="3 4" key="2">
    <citation type="journal article" date="2013" name="PLoS ONE">
        <title>Whole genome mapping and re-organization of the nuclear and mitochondrial genomes of Babesia microti isolates.</title>
        <authorList>
            <person name="Cornillot E."/>
            <person name="Dassouli A."/>
            <person name="Garg A."/>
            <person name="Pachikara N."/>
            <person name="Randazzo S."/>
            <person name="Depoix D."/>
            <person name="Carcy B."/>
            <person name="Delbecq S."/>
            <person name="Frutos R."/>
            <person name="Silva J.C."/>
            <person name="Sutton R."/>
            <person name="Krause P.J."/>
            <person name="Mamoun C.B."/>
        </authorList>
    </citation>
    <scope>NUCLEOTIDE SEQUENCE [LARGE SCALE GENOMIC DNA]</scope>
    <source>
        <strain evidence="3 4">RI</strain>
    </source>
</reference>
<dbReference type="EMBL" id="LN871599">
    <property type="protein sequence ID" value="SIO73750.1"/>
    <property type="molecule type" value="Genomic_DNA"/>
</dbReference>
<keyword evidence="4" id="KW-1185">Reference proteome</keyword>
<evidence type="ECO:0000256" key="2">
    <source>
        <dbReference type="ARBA" id="ARBA00022679"/>
    </source>
</evidence>
<dbReference type="GeneID" id="24426150"/>
<gene>
    <name evidence="3" type="ORF">BmR1_04g07540</name>
</gene>
<dbReference type="CDD" id="cd02440">
    <property type="entry name" value="AdoMet_MTases"/>
    <property type="match status" value="1"/>
</dbReference>
<proteinExistence type="predicted"/>
<dbReference type="GO" id="GO:0031167">
    <property type="term" value="P:rRNA methylation"/>
    <property type="evidence" value="ECO:0007669"/>
    <property type="project" value="InterPro"/>
</dbReference>
<keyword evidence="1" id="KW-0489">Methyltransferase</keyword>